<protein>
    <recommendedName>
        <fullName evidence="1">Transketolase-like pyrimidine-binding domain-containing protein</fullName>
    </recommendedName>
</protein>
<proteinExistence type="predicted"/>
<dbReference type="AlphaFoldDB" id="A0A975SYE8"/>
<dbReference type="Pfam" id="PF02779">
    <property type="entry name" value="Transket_pyr"/>
    <property type="match status" value="1"/>
</dbReference>
<evidence type="ECO:0000313" key="3">
    <source>
        <dbReference type="Proteomes" id="UP000683575"/>
    </source>
</evidence>
<dbReference type="PANTHER" id="PTHR43825">
    <property type="entry name" value="PYRUVATE DEHYDROGENASE E1 COMPONENT"/>
    <property type="match status" value="1"/>
</dbReference>
<dbReference type="EMBL" id="CP077062">
    <property type="protein sequence ID" value="QWZ08171.1"/>
    <property type="molecule type" value="Genomic_DNA"/>
</dbReference>
<evidence type="ECO:0000313" key="2">
    <source>
        <dbReference type="EMBL" id="QWZ08171.1"/>
    </source>
</evidence>
<sequence length="302" mass="31780">MSDPRLTFARTVTELVDDDLSVALVYAEISGQYFGEVERRHPDRVINVGIREQLLLNVGAGLALSGMRPVVHTFASFLVERAFEQVKLGFGHQDVGGVLVGSGGSFDASASGRTHQAPGDVALLDTLDGWTVHVPGHAEEVAGALRAAVAGDGRDYVRVVSQQNAGPRPVTPGRFQVVRRGAGATVLAVGPVLDPVLAAVEGRDVTVLYAGSVRPFDAVTLRAVLGDPAEVVLVEPYLAGTSSRWVSRALVDVPHRLLALGVTTAELRRYGTPAEHQAAHGLDAAGLRRSVDGFLAAGHRVA</sequence>
<organism evidence="2 3">
    <name type="scientific">Nocardioides panacis</name>
    <dbReference type="NCBI Taxonomy" id="2849501"/>
    <lineage>
        <taxon>Bacteria</taxon>
        <taxon>Bacillati</taxon>
        <taxon>Actinomycetota</taxon>
        <taxon>Actinomycetes</taxon>
        <taxon>Propionibacteriales</taxon>
        <taxon>Nocardioidaceae</taxon>
        <taxon>Nocardioides</taxon>
    </lineage>
</organism>
<dbReference type="SMART" id="SM00861">
    <property type="entry name" value="Transket_pyr"/>
    <property type="match status" value="1"/>
</dbReference>
<feature type="domain" description="Transketolase-like pyrimidine-binding" evidence="1">
    <location>
        <begin position="2"/>
        <end position="167"/>
    </location>
</feature>
<reference evidence="2" key="1">
    <citation type="submission" date="2021-06" db="EMBL/GenBank/DDBJ databases">
        <title>Complete genome sequence of Nocardioides sp. G188.</title>
        <authorList>
            <person name="Im W.-T."/>
        </authorList>
    </citation>
    <scope>NUCLEOTIDE SEQUENCE</scope>
    <source>
        <strain evidence="2">G188</strain>
    </source>
</reference>
<name>A0A975SYE8_9ACTN</name>
<dbReference type="CDD" id="cd07033">
    <property type="entry name" value="TPP_PYR_DXS_TK_like"/>
    <property type="match status" value="1"/>
</dbReference>
<dbReference type="InterPro" id="IPR051157">
    <property type="entry name" value="PDH/Transketolase"/>
</dbReference>
<gene>
    <name evidence="2" type="ORF">KRR39_23020</name>
</gene>
<dbReference type="KEGG" id="nps:KRR39_23020"/>
<dbReference type="PANTHER" id="PTHR43825:SF1">
    <property type="entry name" value="TRANSKETOLASE-LIKE PYRIMIDINE-BINDING DOMAIN-CONTAINING PROTEIN"/>
    <property type="match status" value="1"/>
</dbReference>
<dbReference type="RefSeq" id="WP_216939680.1">
    <property type="nucleotide sequence ID" value="NZ_CP077062.1"/>
</dbReference>
<dbReference type="InterPro" id="IPR005475">
    <property type="entry name" value="Transketolase-like_Pyr-bd"/>
</dbReference>
<accession>A0A975SYE8</accession>
<evidence type="ECO:0000259" key="1">
    <source>
        <dbReference type="SMART" id="SM00861"/>
    </source>
</evidence>
<keyword evidence="3" id="KW-1185">Reference proteome</keyword>
<dbReference type="Proteomes" id="UP000683575">
    <property type="component" value="Chromosome"/>
</dbReference>